<proteinExistence type="predicted"/>
<keyword evidence="2" id="KW-1133">Transmembrane helix</keyword>
<feature type="compositionally biased region" description="Basic and acidic residues" evidence="1">
    <location>
        <begin position="127"/>
        <end position="138"/>
    </location>
</feature>
<dbReference type="Proteomes" id="UP000593577">
    <property type="component" value="Unassembled WGS sequence"/>
</dbReference>
<evidence type="ECO:0000313" key="4">
    <source>
        <dbReference type="Proteomes" id="UP000593577"/>
    </source>
</evidence>
<evidence type="ECO:0000313" key="3">
    <source>
        <dbReference type="EMBL" id="MBA0702266.1"/>
    </source>
</evidence>
<organism evidence="3 4">
    <name type="scientific">Gossypium aridum</name>
    <name type="common">American cotton</name>
    <name type="synonym">Erioxylum aridum</name>
    <dbReference type="NCBI Taxonomy" id="34290"/>
    <lineage>
        <taxon>Eukaryota</taxon>
        <taxon>Viridiplantae</taxon>
        <taxon>Streptophyta</taxon>
        <taxon>Embryophyta</taxon>
        <taxon>Tracheophyta</taxon>
        <taxon>Spermatophyta</taxon>
        <taxon>Magnoliopsida</taxon>
        <taxon>eudicotyledons</taxon>
        <taxon>Gunneridae</taxon>
        <taxon>Pentapetalae</taxon>
        <taxon>rosids</taxon>
        <taxon>malvids</taxon>
        <taxon>Malvales</taxon>
        <taxon>Malvaceae</taxon>
        <taxon>Malvoideae</taxon>
        <taxon>Gossypium</taxon>
    </lineage>
</organism>
<evidence type="ECO:0008006" key="5">
    <source>
        <dbReference type="Google" id="ProtNLM"/>
    </source>
</evidence>
<feature type="region of interest" description="Disordered" evidence="1">
    <location>
        <begin position="120"/>
        <end position="146"/>
    </location>
</feature>
<feature type="transmembrane region" description="Helical" evidence="2">
    <location>
        <begin position="49"/>
        <end position="70"/>
    </location>
</feature>
<dbReference type="AlphaFoldDB" id="A0A7J8YRN7"/>
<keyword evidence="4" id="KW-1185">Reference proteome</keyword>
<keyword evidence="2" id="KW-0812">Transmembrane</keyword>
<dbReference type="EMBL" id="JABFAA010350145">
    <property type="protein sequence ID" value="MBA0702266.1"/>
    <property type="molecule type" value="Genomic_DNA"/>
</dbReference>
<keyword evidence="2" id="KW-0472">Membrane</keyword>
<sequence length="146" mass="15827">MSEPDQVASCTYIWAIACILFICVLAGGGCLLCYILVPEFQSSKLLPVLGFIFISTPWVFWILTAVYRLMSRAFGFRMVFGCLYGNNTAKVASVGDGDAAKDINDIGDAKIVDVNVKSLENEDDSVGQEKENNDKNEKALASSIAA</sequence>
<dbReference type="PANTHER" id="PTHR34964">
    <property type="entry name" value="MEMBRANE LIPOPROTEIN-RELATED"/>
    <property type="match status" value="1"/>
</dbReference>
<name>A0A7J8YRN7_GOSAI</name>
<accession>A0A7J8YRN7</accession>
<evidence type="ECO:0000256" key="2">
    <source>
        <dbReference type="SAM" id="Phobius"/>
    </source>
</evidence>
<protein>
    <recommendedName>
        <fullName evidence="5">Membrane lipoprotein</fullName>
    </recommendedName>
</protein>
<dbReference type="PANTHER" id="PTHR34964:SF1">
    <property type="entry name" value="MEMBRANE LIPOPROTEIN"/>
    <property type="match status" value="1"/>
</dbReference>
<gene>
    <name evidence="3" type="ORF">Goari_027032</name>
</gene>
<comment type="caution">
    <text evidence="3">The sequence shown here is derived from an EMBL/GenBank/DDBJ whole genome shotgun (WGS) entry which is preliminary data.</text>
</comment>
<reference evidence="3 4" key="1">
    <citation type="journal article" date="2019" name="Genome Biol. Evol.">
        <title>Insights into the evolution of the New World diploid cottons (Gossypium, subgenus Houzingenia) based on genome sequencing.</title>
        <authorList>
            <person name="Grover C.E."/>
            <person name="Arick M.A. 2nd"/>
            <person name="Thrash A."/>
            <person name="Conover J.L."/>
            <person name="Sanders W.S."/>
            <person name="Peterson D.G."/>
            <person name="Frelichowski J.E."/>
            <person name="Scheffler J.A."/>
            <person name="Scheffler B.E."/>
            <person name="Wendel J.F."/>
        </authorList>
    </citation>
    <scope>NUCLEOTIDE SEQUENCE [LARGE SCALE GENOMIC DNA]</scope>
    <source>
        <strain evidence="3">185</strain>
        <tissue evidence="3">Leaf</tissue>
    </source>
</reference>
<feature type="transmembrane region" description="Helical" evidence="2">
    <location>
        <begin position="12"/>
        <end position="37"/>
    </location>
</feature>
<evidence type="ECO:0000256" key="1">
    <source>
        <dbReference type="SAM" id="MobiDB-lite"/>
    </source>
</evidence>